<dbReference type="AlphaFoldDB" id="A0A9W6P014"/>
<dbReference type="GO" id="GO:0016020">
    <property type="term" value="C:membrane"/>
    <property type="evidence" value="ECO:0007669"/>
    <property type="project" value="InterPro"/>
</dbReference>
<feature type="transmembrane region" description="Helical" evidence="2">
    <location>
        <begin position="116"/>
        <end position="135"/>
    </location>
</feature>
<name>A0A9W6P014_9PSEU</name>
<evidence type="ECO:0000259" key="3">
    <source>
        <dbReference type="Pfam" id="PF00892"/>
    </source>
</evidence>
<protein>
    <submittedName>
        <fullName evidence="4">Multidrug transporter</fullName>
    </submittedName>
</protein>
<organism evidence="4 5">
    <name type="scientific">Pseudonocardia halophobica</name>
    <dbReference type="NCBI Taxonomy" id="29401"/>
    <lineage>
        <taxon>Bacteria</taxon>
        <taxon>Bacillati</taxon>
        <taxon>Actinomycetota</taxon>
        <taxon>Actinomycetes</taxon>
        <taxon>Pseudonocardiales</taxon>
        <taxon>Pseudonocardiaceae</taxon>
        <taxon>Pseudonocardia</taxon>
    </lineage>
</organism>
<reference evidence="4" key="2">
    <citation type="submission" date="2023-01" db="EMBL/GenBank/DDBJ databases">
        <authorList>
            <person name="Sun Q."/>
            <person name="Evtushenko L."/>
        </authorList>
    </citation>
    <scope>NUCLEOTIDE SEQUENCE</scope>
    <source>
        <strain evidence="4">VKM Ac-1069</strain>
    </source>
</reference>
<feature type="domain" description="EamA" evidence="3">
    <location>
        <begin position="203"/>
        <end position="283"/>
    </location>
</feature>
<reference evidence="4" key="1">
    <citation type="journal article" date="2014" name="Int. J. Syst. Evol. Microbiol.">
        <title>Complete genome sequence of Corynebacterium casei LMG S-19264T (=DSM 44701T), isolated from a smear-ripened cheese.</title>
        <authorList>
            <consortium name="US DOE Joint Genome Institute (JGI-PGF)"/>
            <person name="Walter F."/>
            <person name="Albersmeier A."/>
            <person name="Kalinowski J."/>
            <person name="Ruckert C."/>
        </authorList>
    </citation>
    <scope>NUCLEOTIDE SEQUENCE</scope>
    <source>
        <strain evidence="4">VKM Ac-1069</strain>
    </source>
</reference>
<dbReference type="EMBL" id="BSFQ01000045">
    <property type="protein sequence ID" value="GLL15360.1"/>
    <property type="molecule type" value="Genomic_DNA"/>
</dbReference>
<feature type="transmembrane region" description="Helical" evidence="2">
    <location>
        <begin position="178"/>
        <end position="200"/>
    </location>
</feature>
<evidence type="ECO:0000256" key="2">
    <source>
        <dbReference type="SAM" id="Phobius"/>
    </source>
</evidence>
<feature type="domain" description="EamA" evidence="3">
    <location>
        <begin position="2"/>
        <end position="133"/>
    </location>
</feature>
<feature type="transmembrane region" description="Helical" evidence="2">
    <location>
        <begin position="147"/>
        <end position="166"/>
    </location>
</feature>
<feature type="transmembrane region" description="Helical" evidence="2">
    <location>
        <begin position="61"/>
        <end position="79"/>
    </location>
</feature>
<keyword evidence="2" id="KW-1133">Transmembrane helix</keyword>
<dbReference type="InterPro" id="IPR000620">
    <property type="entry name" value="EamA_dom"/>
</dbReference>
<feature type="transmembrane region" description="Helical" evidence="2">
    <location>
        <begin position="237"/>
        <end position="260"/>
    </location>
</feature>
<evidence type="ECO:0000313" key="5">
    <source>
        <dbReference type="Proteomes" id="UP001143463"/>
    </source>
</evidence>
<dbReference type="Proteomes" id="UP001143463">
    <property type="component" value="Unassembled WGS sequence"/>
</dbReference>
<comment type="similarity">
    <text evidence="1">Belongs to the EamA transporter family.</text>
</comment>
<dbReference type="Pfam" id="PF00892">
    <property type="entry name" value="EamA"/>
    <property type="match status" value="2"/>
</dbReference>
<dbReference type="InterPro" id="IPR037185">
    <property type="entry name" value="EmrE-like"/>
</dbReference>
<feature type="transmembrane region" description="Helical" evidence="2">
    <location>
        <begin position="86"/>
        <end position="110"/>
    </location>
</feature>
<feature type="transmembrane region" description="Helical" evidence="2">
    <location>
        <begin position="212"/>
        <end position="231"/>
    </location>
</feature>
<accession>A0A9W6P014</accession>
<dbReference type="Gene3D" id="1.10.3730.20">
    <property type="match status" value="1"/>
</dbReference>
<keyword evidence="2" id="KW-0812">Transmembrane</keyword>
<keyword evidence="5" id="KW-1185">Reference proteome</keyword>
<dbReference type="SUPFAM" id="SSF103481">
    <property type="entry name" value="Multidrug resistance efflux transporter EmrE"/>
    <property type="match status" value="2"/>
</dbReference>
<feature type="transmembrane region" description="Helical" evidence="2">
    <location>
        <begin position="267"/>
        <end position="284"/>
    </location>
</feature>
<evidence type="ECO:0000313" key="4">
    <source>
        <dbReference type="EMBL" id="GLL15360.1"/>
    </source>
</evidence>
<dbReference type="RefSeq" id="WP_037052290.1">
    <property type="nucleotide sequence ID" value="NZ_BAAAUZ010000040.1"/>
</dbReference>
<keyword evidence="2" id="KW-0472">Membrane</keyword>
<gene>
    <name evidence="4" type="ORF">GCM10017577_65100</name>
</gene>
<evidence type="ECO:0000256" key="1">
    <source>
        <dbReference type="ARBA" id="ARBA00007362"/>
    </source>
</evidence>
<comment type="caution">
    <text evidence="4">The sequence shown here is derived from an EMBL/GenBank/DDBJ whole genome shotgun (WGS) entry which is preliminary data.</text>
</comment>
<sequence>MGAALALVSALSYGLSDVVGGIVARRMRAVHVAFLGQLGGLLAVAVAAPLLTPAPPTLPDLLWGGLSGLGTGLAMAFLFRGMGRGAMSVVVPVSAVGGVALPVLVGATVLGERPTWPTWLGVGLALPALWLVSRAGGPARGGATPGAVADGLVSGVGIAIQYLALARAGPASGLWPVLAGRVTALAAVGLLACTLMRAAGTDGERRAGAREAVAAGGAGVLAAVALGAYLGAAQSEFVTVAVVLSSLYPLVPAVIGVAVLGERLSRGQVLGLVVALAAAVLIALS</sequence>
<proteinExistence type="inferred from homology"/>